<sequence length="183" mass="19497">MSLNDTLAAPLAAILAEREARWNMRRELAAEHGHPVLSLTLNIPGADKNPAGSAQAFDSLRQALGRAIARHCGHTACFAAETERAGVDGPCWIASVNLDPALLKALCVAMEEEHPLGRLADADVLNAQGQPVNRADMGLPARRCFLCEAPASLCRRQGKHAPEEIMAHVRNLLALARSADASS</sequence>
<dbReference type="AlphaFoldDB" id="A0A212L0J8"/>
<keyword evidence="5" id="KW-0456">Lyase</keyword>
<dbReference type="InterPro" id="IPR005551">
    <property type="entry name" value="CitX"/>
</dbReference>
<dbReference type="GO" id="GO:0051191">
    <property type="term" value="P:prosthetic group biosynthetic process"/>
    <property type="evidence" value="ECO:0007669"/>
    <property type="project" value="InterPro"/>
</dbReference>
<dbReference type="GO" id="GO:0016829">
    <property type="term" value="F:lyase activity"/>
    <property type="evidence" value="ECO:0007669"/>
    <property type="project" value="UniProtKB-KW"/>
</dbReference>
<proteinExistence type="predicted"/>
<dbReference type="EC" id="2.7.7.61" evidence="1"/>
<dbReference type="GO" id="GO:0050519">
    <property type="term" value="F:holo-citrate lyase synthase activity"/>
    <property type="evidence" value="ECO:0007669"/>
    <property type="project" value="UniProtKB-EC"/>
</dbReference>
<organism evidence="5">
    <name type="scientific">uncultured Desulfovibrio sp</name>
    <dbReference type="NCBI Taxonomy" id="167968"/>
    <lineage>
        <taxon>Bacteria</taxon>
        <taxon>Pseudomonadati</taxon>
        <taxon>Thermodesulfobacteriota</taxon>
        <taxon>Desulfovibrionia</taxon>
        <taxon>Desulfovibrionales</taxon>
        <taxon>Desulfovibrionaceae</taxon>
        <taxon>Desulfovibrio</taxon>
        <taxon>environmental samples</taxon>
    </lineage>
</organism>
<keyword evidence="2 5" id="KW-0808">Transferase</keyword>
<accession>A0A212L0J8</accession>
<dbReference type="NCBIfam" id="TIGR03124">
    <property type="entry name" value="citrate_citX"/>
    <property type="match status" value="1"/>
</dbReference>
<evidence type="ECO:0000256" key="2">
    <source>
        <dbReference type="ARBA" id="ARBA00022679"/>
    </source>
</evidence>
<keyword evidence="3 5" id="KW-0548">Nucleotidyltransferase</keyword>
<reference evidence="5" key="1">
    <citation type="submission" date="2016-08" db="EMBL/GenBank/DDBJ databases">
        <authorList>
            <person name="Seilhamer J.J."/>
        </authorList>
    </citation>
    <scope>NUCLEOTIDE SEQUENCE</scope>
    <source>
        <strain evidence="5">86-1</strain>
    </source>
</reference>
<dbReference type="RefSeq" id="WP_179979635.1">
    <property type="nucleotide sequence ID" value="NZ_LT608333.1"/>
</dbReference>
<protein>
    <recommendedName>
        <fullName evidence="1">citrate lyase holo-[acyl-carrier protein] synthase</fullName>
        <ecNumber evidence="1">2.7.7.61</ecNumber>
    </recommendedName>
</protein>
<dbReference type="EMBL" id="FMJC01000001">
    <property type="protein sequence ID" value="SCM71094.1"/>
    <property type="molecule type" value="Genomic_DNA"/>
</dbReference>
<comment type="catalytic activity">
    <reaction evidence="4">
        <text>apo-[citrate lyase ACP] + 2'-(5''-triphospho-alpha-D-ribosyl)-3'-dephospho-CoA = holo-[citrate lyase ACP] + diphosphate</text>
        <dbReference type="Rhea" id="RHEA:16333"/>
        <dbReference type="Rhea" id="RHEA-COMP:10157"/>
        <dbReference type="Rhea" id="RHEA-COMP:10158"/>
        <dbReference type="ChEBI" id="CHEBI:29999"/>
        <dbReference type="ChEBI" id="CHEBI:33019"/>
        <dbReference type="ChEBI" id="CHEBI:61378"/>
        <dbReference type="ChEBI" id="CHEBI:82683"/>
        <dbReference type="EC" id="2.7.7.61"/>
    </reaction>
</comment>
<evidence type="ECO:0000256" key="1">
    <source>
        <dbReference type="ARBA" id="ARBA00012524"/>
    </source>
</evidence>
<evidence type="ECO:0000256" key="4">
    <source>
        <dbReference type="ARBA" id="ARBA00048574"/>
    </source>
</evidence>
<evidence type="ECO:0000256" key="3">
    <source>
        <dbReference type="ARBA" id="ARBA00022695"/>
    </source>
</evidence>
<evidence type="ECO:0000313" key="5">
    <source>
        <dbReference type="EMBL" id="SCM71094.1"/>
    </source>
</evidence>
<dbReference type="Pfam" id="PF03802">
    <property type="entry name" value="CitX"/>
    <property type="match status" value="1"/>
</dbReference>
<gene>
    <name evidence="5" type="ORF">KL86DES1_10860</name>
</gene>
<name>A0A212L0J8_9BACT</name>